<reference evidence="1" key="1">
    <citation type="journal article" date="2015" name="Nature">
        <title>Complex archaea that bridge the gap between prokaryotes and eukaryotes.</title>
        <authorList>
            <person name="Spang A."/>
            <person name="Saw J.H."/>
            <person name="Jorgensen S.L."/>
            <person name="Zaremba-Niedzwiedzka K."/>
            <person name="Martijn J."/>
            <person name="Lind A.E."/>
            <person name="van Eijk R."/>
            <person name="Schleper C."/>
            <person name="Guy L."/>
            <person name="Ettema T.J."/>
        </authorList>
    </citation>
    <scope>NUCLEOTIDE SEQUENCE</scope>
</reference>
<name>A0A0F9T9B1_9ZZZZ</name>
<comment type="caution">
    <text evidence="1">The sequence shown here is derived from an EMBL/GenBank/DDBJ whole genome shotgun (WGS) entry which is preliminary data.</text>
</comment>
<proteinExistence type="predicted"/>
<gene>
    <name evidence="1" type="ORF">LCGC14_0757030</name>
</gene>
<dbReference type="EMBL" id="LAZR01001853">
    <property type="protein sequence ID" value="KKN38083.1"/>
    <property type="molecule type" value="Genomic_DNA"/>
</dbReference>
<evidence type="ECO:0000313" key="1">
    <source>
        <dbReference type="EMBL" id="KKN38083.1"/>
    </source>
</evidence>
<dbReference type="AlphaFoldDB" id="A0A0F9T9B1"/>
<sequence length="60" mass="7089">MEYLTLISYKVQHHYLTKYGFEIARDKSAIINEKFKIATKLNKAIIDYLESLDILKNLIL</sequence>
<organism evidence="1">
    <name type="scientific">marine sediment metagenome</name>
    <dbReference type="NCBI Taxonomy" id="412755"/>
    <lineage>
        <taxon>unclassified sequences</taxon>
        <taxon>metagenomes</taxon>
        <taxon>ecological metagenomes</taxon>
    </lineage>
</organism>
<protein>
    <submittedName>
        <fullName evidence="1">Uncharacterized protein</fullName>
    </submittedName>
</protein>
<accession>A0A0F9T9B1</accession>